<dbReference type="EMBL" id="WEKT01000009">
    <property type="protein sequence ID" value="MZI93001.1"/>
    <property type="molecule type" value="Genomic_DNA"/>
</dbReference>
<keyword evidence="1" id="KW-0472">Membrane</keyword>
<keyword evidence="3" id="KW-1185">Reference proteome</keyword>
<keyword evidence="1" id="KW-0812">Transmembrane</keyword>
<reference evidence="2 3" key="1">
    <citation type="submission" date="2019-10" db="EMBL/GenBank/DDBJ databases">
        <title>Vibrio sp. nov. isolated from a shrimp pond.</title>
        <authorList>
            <person name="Gomez-Gil B."/>
            <person name="Enciso-Ibarra J."/>
            <person name="Enciso-Ibarra K."/>
            <person name="Bolan-Mejia C."/>
        </authorList>
    </citation>
    <scope>NUCLEOTIDE SEQUENCE [LARGE SCALE GENOMIC DNA]</scope>
    <source>
        <strain evidence="2 3">CAIM 722</strain>
    </source>
</reference>
<evidence type="ECO:0000313" key="2">
    <source>
        <dbReference type="EMBL" id="MZI93001.1"/>
    </source>
</evidence>
<accession>A0A7X4LK26</accession>
<sequence length="110" mass="11926">MKSFILGILYAFIAVVLIGSLGRWLVPYLASITLIDYVAFCGVFAIGIAYLAYDGSSAGNQDVTLLITHRELVSSESDAKDRHNRISFAFSLGIAGIMLLLISALLAWLQ</sequence>
<dbReference type="Proteomes" id="UP000462621">
    <property type="component" value="Unassembled WGS sequence"/>
</dbReference>
<feature type="transmembrane region" description="Helical" evidence="1">
    <location>
        <begin position="7"/>
        <end position="26"/>
    </location>
</feature>
<dbReference type="AlphaFoldDB" id="A0A7X4LK26"/>
<organism evidence="2 3">
    <name type="scientific">Vibrio eleionomae</name>
    <dbReference type="NCBI Taxonomy" id="2653505"/>
    <lineage>
        <taxon>Bacteria</taxon>
        <taxon>Pseudomonadati</taxon>
        <taxon>Pseudomonadota</taxon>
        <taxon>Gammaproteobacteria</taxon>
        <taxon>Vibrionales</taxon>
        <taxon>Vibrionaceae</taxon>
        <taxon>Vibrio</taxon>
    </lineage>
</organism>
<feature type="transmembrane region" description="Helical" evidence="1">
    <location>
        <begin position="32"/>
        <end position="53"/>
    </location>
</feature>
<proteinExistence type="predicted"/>
<keyword evidence="1" id="KW-1133">Transmembrane helix</keyword>
<evidence type="ECO:0000256" key="1">
    <source>
        <dbReference type="SAM" id="Phobius"/>
    </source>
</evidence>
<feature type="transmembrane region" description="Helical" evidence="1">
    <location>
        <begin position="88"/>
        <end position="109"/>
    </location>
</feature>
<evidence type="ECO:0000313" key="3">
    <source>
        <dbReference type="Proteomes" id="UP000462621"/>
    </source>
</evidence>
<dbReference type="RefSeq" id="WP_161154301.1">
    <property type="nucleotide sequence ID" value="NZ_WEKT01000009.1"/>
</dbReference>
<protein>
    <submittedName>
        <fullName evidence="2">Uncharacterized protein</fullName>
    </submittedName>
</protein>
<name>A0A7X4LK26_9VIBR</name>
<comment type="caution">
    <text evidence="2">The sequence shown here is derived from an EMBL/GenBank/DDBJ whole genome shotgun (WGS) entry which is preliminary data.</text>
</comment>
<gene>
    <name evidence="2" type="ORF">F9817_07290</name>
</gene>